<keyword evidence="2" id="KW-1185">Reference proteome</keyword>
<dbReference type="EMBL" id="CM047583">
    <property type="protein sequence ID" value="KAI9912421.1"/>
    <property type="molecule type" value="Genomic_DNA"/>
</dbReference>
<proteinExistence type="predicted"/>
<organism evidence="1 2">
    <name type="scientific">Peronosclerospora sorghi</name>
    <dbReference type="NCBI Taxonomy" id="230839"/>
    <lineage>
        <taxon>Eukaryota</taxon>
        <taxon>Sar</taxon>
        <taxon>Stramenopiles</taxon>
        <taxon>Oomycota</taxon>
        <taxon>Peronosporomycetes</taxon>
        <taxon>Peronosporales</taxon>
        <taxon>Peronosporaceae</taxon>
        <taxon>Peronosclerospora</taxon>
    </lineage>
</organism>
<dbReference type="Proteomes" id="UP001163321">
    <property type="component" value="Chromosome 4"/>
</dbReference>
<accession>A0ACC0W342</accession>
<gene>
    <name evidence="1" type="ORF">PsorP6_006077</name>
</gene>
<evidence type="ECO:0000313" key="1">
    <source>
        <dbReference type="EMBL" id="KAI9912421.1"/>
    </source>
</evidence>
<sequence length="146" mass="16593">MTYYYIDKIYETYSSTLSNLERIQLGSIHFSDFRDVSALSNPSRCIVSTTLIRFSSRTTSFKVEVPTAASTSSMYLLCTSSTCLIIDNAEFEKALGLTAGTYYLNSICTRARSRMFSKKLVTRRFHNILSIQLKTRRVNNIPVAKL</sequence>
<protein>
    <submittedName>
        <fullName evidence="1">Uncharacterized protein</fullName>
    </submittedName>
</protein>
<comment type="caution">
    <text evidence="1">The sequence shown here is derived from an EMBL/GenBank/DDBJ whole genome shotgun (WGS) entry which is preliminary data.</text>
</comment>
<reference evidence="1 2" key="1">
    <citation type="journal article" date="2022" name="bioRxiv">
        <title>The genome of the oomycete Peronosclerospora sorghi, a cosmopolitan pathogen of maize and sorghum, is inflated with dispersed pseudogenes.</title>
        <authorList>
            <person name="Fletcher K."/>
            <person name="Martin F."/>
            <person name="Isakeit T."/>
            <person name="Cavanaugh K."/>
            <person name="Magill C."/>
            <person name="Michelmore R."/>
        </authorList>
    </citation>
    <scope>NUCLEOTIDE SEQUENCE [LARGE SCALE GENOMIC DNA]</scope>
    <source>
        <strain evidence="1">P6</strain>
    </source>
</reference>
<name>A0ACC0W342_9STRA</name>
<evidence type="ECO:0000313" key="2">
    <source>
        <dbReference type="Proteomes" id="UP001163321"/>
    </source>
</evidence>